<evidence type="ECO:0000313" key="4">
    <source>
        <dbReference type="EMBL" id="AER66122.1"/>
    </source>
</evidence>
<organism evidence="4 5">
    <name type="scientific">Thermovirga lienii (strain ATCC BAA-1197 / DSM 17291 / Cas60314)</name>
    <dbReference type="NCBI Taxonomy" id="580340"/>
    <lineage>
        <taxon>Bacteria</taxon>
        <taxon>Thermotogati</taxon>
        <taxon>Synergistota</taxon>
        <taxon>Synergistia</taxon>
        <taxon>Synergistales</taxon>
        <taxon>Thermovirgaceae</taxon>
        <taxon>Thermovirga</taxon>
    </lineage>
</organism>
<dbReference type="InterPro" id="IPR037171">
    <property type="entry name" value="NagB/RpiA_transferase-like"/>
</dbReference>
<sequence length="228" mass="25160">MVKFYVVEEVIKEIKSGMFVGIGTGPAVECLVKEMGRRLVGGELVDIWTVPCSKKMELWAKECGVPSTDLDDRGLDIFVEQVDMVDVELMALKNSGDFVDGKVAASSANEVVVIATEGPVENLAYYKGPLAVEIIPFGFMATLKRIYEMVGEPVLRRDPLLNGPLVTERGNFMVDVYFERLPVNMATINEKLITIPGVVETGFLGGLPHRVYISCEEKVKVLCRGRKV</sequence>
<dbReference type="InterPro" id="IPR050262">
    <property type="entry name" value="Ribose-5P_isomerase"/>
</dbReference>
<dbReference type="Pfam" id="PF06026">
    <property type="entry name" value="Rib_5-P_isom_A"/>
    <property type="match status" value="1"/>
</dbReference>
<dbReference type="Gene3D" id="3.40.50.1360">
    <property type="match status" value="1"/>
</dbReference>
<comment type="pathway">
    <text evidence="1">Carbohydrate degradation.</text>
</comment>
<dbReference type="KEGG" id="tli:Tlie_0387"/>
<dbReference type="PANTHER" id="PTHR43748">
    <property type="entry name" value="RIBOSE-5-PHOSPHATE ISOMERASE 3, CHLOROPLASTIC-RELATED"/>
    <property type="match status" value="1"/>
</dbReference>
<dbReference type="Gene3D" id="3.30.70.260">
    <property type="match status" value="1"/>
</dbReference>
<dbReference type="OrthoDB" id="5870696at2"/>
<dbReference type="HOGENOM" id="CLU_056590_1_0_0"/>
<dbReference type="SUPFAM" id="SSF75445">
    <property type="entry name" value="D-ribose-5-phosphate isomerase (RpiA), lid domain"/>
    <property type="match status" value="1"/>
</dbReference>
<evidence type="ECO:0000256" key="2">
    <source>
        <dbReference type="ARBA" id="ARBA00011959"/>
    </source>
</evidence>
<dbReference type="eggNOG" id="COG0120">
    <property type="taxonomic scope" value="Bacteria"/>
</dbReference>
<proteinExistence type="predicted"/>
<evidence type="ECO:0000256" key="1">
    <source>
        <dbReference type="ARBA" id="ARBA00004921"/>
    </source>
</evidence>
<accession>G7V788</accession>
<name>G7V788_THELD</name>
<gene>
    <name evidence="4" type="ordered locus">Tlie_0387</name>
</gene>
<dbReference type="Proteomes" id="UP000005868">
    <property type="component" value="Chromosome"/>
</dbReference>
<reference evidence="5" key="1">
    <citation type="submission" date="2011-10" db="EMBL/GenBank/DDBJ databases">
        <title>The complete genome of chromosome of Thermovirga lienii DSM 17291.</title>
        <authorList>
            <consortium name="US DOE Joint Genome Institute (JGI-PGF)"/>
            <person name="Lucas S."/>
            <person name="Copeland A."/>
            <person name="Lapidus A."/>
            <person name="Glavina del Rio T."/>
            <person name="Dalin E."/>
            <person name="Tice H."/>
            <person name="Bruce D."/>
            <person name="Goodwin L."/>
            <person name="Pitluck S."/>
            <person name="Peters L."/>
            <person name="Mikhailova N."/>
            <person name="Saunders E."/>
            <person name="Kyrpides N."/>
            <person name="Mavromatis K."/>
            <person name="Ivanova N."/>
            <person name="Last F.I."/>
            <person name="Brettin T."/>
            <person name="Detter J.C."/>
            <person name="Han C."/>
            <person name="Larimer F."/>
            <person name="Land M."/>
            <person name="Hauser L."/>
            <person name="Markowitz V."/>
            <person name="Cheng J.-F."/>
            <person name="Hugenholtz P."/>
            <person name="Woyke T."/>
            <person name="Wu D."/>
            <person name="Spring S."/>
            <person name="Schroeder M."/>
            <person name="Brambilla E.-M."/>
            <person name="Klenk H.-P."/>
            <person name="Eisen J.A."/>
        </authorList>
    </citation>
    <scope>NUCLEOTIDE SEQUENCE [LARGE SCALE GENOMIC DNA]</scope>
    <source>
        <strain evidence="5">ATCC BAA-1197 / DSM 17291 / Cas60314</strain>
    </source>
</reference>
<dbReference type="GO" id="GO:0004751">
    <property type="term" value="F:ribose-5-phosphate isomerase activity"/>
    <property type="evidence" value="ECO:0007669"/>
    <property type="project" value="UniProtKB-EC"/>
</dbReference>
<evidence type="ECO:0000313" key="5">
    <source>
        <dbReference type="Proteomes" id="UP000005868"/>
    </source>
</evidence>
<keyword evidence="5" id="KW-1185">Reference proteome</keyword>
<dbReference type="PANTHER" id="PTHR43748:SF3">
    <property type="entry name" value="RIBOSE-5-PHOSPHATE ISOMERASE 3, CHLOROPLASTIC-RELATED"/>
    <property type="match status" value="1"/>
</dbReference>
<dbReference type="GO" id="GO:0009052">
    <property type="term" value="P:pentose-phosphate shunt, non-oxidative branch"/>
    <property type="evidence" value="ECO:0007669"/>
    <property type="project" value="InterPro"/>
</dbReference>
<reference evidence="4 5" key="2">
    <citation type="journal article" date="2012" name="Stand. Genomic Sci.">
        <title>Genome sequence of the moderately thermophilic, amino-acid-degrading and sulfur-reducing bacterium Thermovirga lienii type strain (Cas60314(T)).</title>
        <authorList>
            <person name="Goker M."/>
            <person name="Saunders E."/>
            <person name="Lapidus A."/>
            <person name="Nolan M."/>
            <person name="Lucas S."/>
            <person name="Hammon N."/>
            <person name="Deshpande S."/>
            <person name="Cheng J.F."/>
            <person name="Han C."/>
            <person name="Tapia R."/>
            <person name="Goodwin L.A."/>
            <person name="Pitluck S."/>
            <person name="Liolios K."/>
            <person name="Mavromatis K."/>
            <person name="Pagani I."/>
            <person name="Ivanova N."/>
            <person name="Mikhailova N."/>
            <person name="Pati A."/>
            <person name="Chen A."/>
            <person name="Palaniappan K."/>
            <person name="Land M."/>
            <person name="Chang Y.J."/>
            <person name="Jeffries C.D."/>
            <person name="Brambilla E.M."/>
            <person name="Rohde M."/>
            <person name="Spring S."/>
            <person name="Detter J.C."/>
            <person name="Woyke T."/>
            <person name="Bristow J."/>
            <person name="Eisen J.A."/>
            <person name="Markowitz V."/>
            <person name="Hugenholtz P."/>
            <person name="Kyrpides N.C."/>
            <person name="Klenk H.P."/>
        </authorList>
    </citation>
    <scope>NUCLEOTIDE SEQUENCE [LARGE SCALE GENOMIC DNA]</scope>
    <source>
        <strain evidence="5">ATCC BAA-1197 / DSM 17291 / Cas60314</strain>
    </source>
</reference>
<dbReference type="SUPFAM" id="SSF100950">
    <property type="entry name" value="NagB/RpiA/CoA transferase-like"/>
    <property type="match status" value="1"/>
</dbReference>
<keyword evidence="3 4" id="KW-0413">Isomerase</keyword>
<evidence type="ECO:0000256" key="3">
    <source>
        <dbReference type="ARBA" id="ARBA00023235"/>
    </source>
</evidence>
<protein>
    <recommendedName>
        <fullName evidence="2">ribose-5-phosphate isomerase</fullName>
        <ecNumber evidence="2">5.3.1.6</ecNumber>
    </recommendedName>
</protein>
<dbReference type="AlphaFoldDB" id="G7V788"/>
<dbReference type="EC" id="5.3.1.6" evidence="2"/>
<dbReference type="EMBL" id="CP003096">
    <property type="protein sequence ID" value="AER66122.1"/>
    <property type="molecule type" value="Genomic_DNA"/>
</dbReference>
<dbReference type="InterPro" id="IPR004788">
    <property type="entry name" value="Ribose5P_isomerase_type_A"/>
</dbReference>
<dbReference type="STRING" id="580340.Tlie_0387"/>